<feature type="region of interest" description="Disordered" evidence="1">
    <location>
        <begin position="173"/>
        <end position="196"/>
    </location>
</feature>
<comment type="caution">
    <text evidence="3">The sequence shown here is derived from an EMBL/GenBank/DDBJ whole genome shotgun (WGS) entry which is preliminary data.</text>
</comment>
<evidence type="ECO:0000313" key="4">
    <source>
        <dbReference type="Proteomes" id="UP001168537"/>
    </source>
</evidence>
<dbReference type="Proteomes" id="UP001168537">
    <property type="component" value="Unassembled WGS sequence"/>
</dbReference>
<evidence type="ECO:0000259" key="2">
    <source>
        <dbReference type="Pfam" id="PF20282"/>
    </source>
</evidence>
<name>A0ABT8EYU8_9ACTN</name>
<organism evidence="3 4">
    <name type="scientific">Nocardioides abyssi</name>
    <dbReference type="NCBI Taxonomy" id="3058370"/>
    <lineage>
        <taxon>Bacteria</taxon>
        <taxon>Bacillati</taxon>
        <taxon>Actinomycetota</taxon>
        <taxon>Actinomycetes</taxon>
        <taxon>Propionibacteriales</taxon>
        <taxon>Nocardioidaceae</taxon>
        <taxon>Nocardioides</taxon>
    </lineage>
</organism>
<sequence length="327" mass="37175">MQRITFYSPEEWEIFIREWVRSLDEDYEQVKRLGGAGDRGADIAAFLTSRGFEDEWDCYQCKHYDKALQPSDAWPEIFKVFETVLQGGYTMPRKYFFVAPRNCGPKFEKLLSTPTKLREEFLRQCAPNGSLAKAVDKARLAKVLNHAKSADFSVFDCKQVEDVLEQHRRTPHWAGRFGGPLPTRPPASPPPSSVGGDEARYVSQLMAVYSERHGTAFEPDAAAEHPEVGEHFQRQREAFYCAEALRVFARDQVQPGTFEALQKELFSGVVEIEQLDHANGWERLGRVLHAATTVDLSANGLHQVTLATDKKGMCHQLANDDKLRWVR</sequence>
<dbReference type="InterPro" id="IPR046914">
    <property type="entry name" value="ABC-3C_CTD6"/>
</dbReference>
<gene>
    <name evidence="3" type="ORF">QWY29_18470</name>
</gene>
<reference evidence="3" key="1">
    <citation type="submission" date="2023-06" db="EMBL/GenBank/DDBJ databases">
        <title>Draft genome sequence of Nocardioides sp. SOB72.</title>
        <authorList>
            <person name="Zhang G."/>
        </authorList>
    </citation>
    <scope>NUCLEOTIDE SEQUENCE</scope>
    <source>
        <strain evidence="3">SOB72</strain>
    </source>
</reference>
<feature type="compositionally biased region" description="Pro residues" evidence="1">
    <location>
        <begin position="182"/>
        <end position="192"/>
    </location>
</feature>
<evidence type="ECO:0000313" key="3">
    <source>
        <dbReference type="EMBL" id="MDN4163362.1"/>
    </source>
</evidence>
<dbReference type="Pfam" id="PF20282">
    <property type="entry name" value="CTD6"/>
    <property type="match status" value="1"/>
</dbReference>
<evidence type="ECO:0000256" key="1">
    <source>
        <dbReference type="SAM" id="MobiDB-lite"/>
    </source>
</evidence>
<dbReference type="RefSeq" id="WP_300962661.1">
    <property type="nucleotide sequence ID" value="NZ_JAUHJR010000011.1"/>
</dbReference>
<dbReference type="EMBL" id="JAUHJR010000011">
    <property type="protein sequence ID" value="MDN4163362.1"/>
    <property type="molecule type" value="Genomic_DNA"/>
</dbReference>
<proteinExistence type="predicted"/>
<protein>
    <recommendedName>
        <fullName evidence="2">ABC-three component systems C-terminal domain-containing protein</fullName>
    </recommendedName>
</protein>
<feature type="domain" description="ABC-three component systems C-terminal" evidence="2">
    <location>
        <begin position="198"/>
        <end position="325"/>
    </location>
</feature>
<accession>A0ABT8EYU8</accession>
<keyword evidence="4" id="KW-1185">Reference proteome</keyword>